<evidence type="ECO:0000256" key="3">
    <source>
        <dbReference type="ARBA" id="ARBA00023098"/>
    </source>
</evidence>
<evidence type="ECO:0000259" key="5">
    <source>
        <dbReference type="PROSITE" id="PS51635"/>
    </source>
</evidence>
<evidence type="ECO:0000256" key="1">
    <source>
        <dbReference type="ARBA" id="ARBA00022801"/>
    </source>
</evidence>
<dbReference type="PANTHER" id="PTHR14226:SF76">
    <property type="entry name" value="NTE FAMILY PROTEIN RSSA"/>
    <property type="match status" value="1"/>
</dbReference>
<dbReference type="eggNOG" id="COG4775">
    <property type="taxonomic scope" value="Bacteria"/>
</dbReference>
<dbReference type="Proteomes" id="UP000029554">
    <property type="component" value="Unassembled WGS sequence"/>
</dbReference>
<sequence length="779" mass="88245">MYIFCLLAIFLLSTLSFFYKKRMPLQSGLNSNRLLQKSVFNTKSTFYILFSIIFSLFTQNSYSQDTIKRPKIGLVLSGGGAKGFAHIGVLKVLEQAGVKIDYIGGTSMGAVVGGLYASGYNASQIDSIFQDTNFDELIQDYIPRTSKSFYEKRNDEMYAISLPFNKFSIGVPIALSKGMYNYNLLSKLTNSVRNINNFEELPIPFVCIATDIETGKEVVLKNGFLPQALLASSAFPTLFSPVEIDGRILIDGGVTNNYPIEEVRKMGADFIIGVDVQDDLKDRNSLKEATRILVQISNLQMIESMKKKISKTDIYIKPDIRDFTVISFSEGADIIKKGEEAAFAVYEQIKKLSSGEDFVLQHKKLTNDSIYLDNISIKNLKNYTRSYVIGKLGFKQGSTITYNDLRDGINKLNSTQNFSGISYSIDKNVSGCDDLNVFLTESTNKTFLKFGLHYDGLYKSAVLVNFTQKKTLFKNDVFSLDIGLGDNVRYNLDYYIDNGFYFSFGFKSRYNSFNRNVTTDFNDGQLFDQLGINSLNVDFSDFTNQAYIQTIFAQKFLIGSGLEFKHLKIKSKTLETTTQVFEDSNYASAFGYLKYDSFDNKYFPKKGWFFQGDVQSYLYSSDFTNQFNEFTIVKGDFQFTKTFYKKFNVKVQTDAGFSVGEESVSFLDFVLGGYGYNTINNFKHFYGYDFLSIAGDSYIKSTATLDVEFYKKNHVNFSANVANVDNKLFSTGNWFSTPKYTGYAIGYGLETILGPIEVKYSWSPELPKGYTWVSVGFWF</sequence>
<dbReference type="GO" id="GO:0016787">
    <property type="term" value="F:hydrolase activity"/>
    <property type="evidence" value="ECO:0007669"/>
    <property type="project" value="UniProtKB-UniRule"/>
</dbReference>
<dbReference type="CDD" id="cd07205">
    <property type="entry name" value="Pat_PNPLA6_PNPLA7_NTE1_like"/>
    <property type="match status" value="1"/>
</dbReference>
<feature type="short sequence motif" description="GXSXG" evidence="4">
    <location>
        <begin position="105"/>
        <end position="109"/>
    </location>
</feature>
<keyword evidence="3 4" id="KW-0443">Lipid metabolism</keyword>
<dbReference type="PANTHER" id="PTHR14226">
    <property type="entry name" value="NEUROPATHY TARGET ESTERASE/SWISS CHEESE D.MELANOGASTER"/>
    <property type="match status" value="1"/>
</dbReference>
<dbReference type="Pfam" id="PF01734">
    <property type="entry name" value="Patatin"/>
    <property type="match status" value="1"/>
</dbReference>
<dbReference type="InterPro" id="IPR043864">
    <property type="entry name" value="Omp85-like_dom"/>
</dbReference>
<dbReference type="eggNOG" id="COG1752">
    <property type="taxonomic scope" value="Bacteria"/>
</dbReference>
<feature type="domain" description="PNPLA" evidence="5">
    <location>
        <begin position="74"/>
        <end position="264"/>
    </location>
</feature>
<dbReference type="AlphaFoldDB" id="A0A095TXQ5"/>
<feature type="short sequence motif" description="DGA/G" evidence="4">
    <location>
        <begin position="251"/>
        <end position="253"/>
    </location>
</feature>
<dbReference type="Pfam" id="PF19143">
    <property type="entry name" value="Omp85_2"/>
    <property type="match status" value="1"/>
</dbReference>
<feature type="active site" description="Proton acceptor" evidence="4">
    <location>
        <position position="251"/>
    </location>
</feature>
<evidence type="ECO:0000313" key="7">
    <source>
        <dbReference type="Proteomes" id="UP000029554"/>
    </source>
</evidence>
<dbReference type="SUPFAM" id="SSF52151">
    <property type="entry name" value="FabD/lysophospholipase-like"/>
    <property type="match status" value="1"/>
</dbReference>
<evidence type="ECO:0000313" key="6">
    <source>
        <dbReference type="EMBL" id="KGD67108.1"/>
    </source>
</evidence>
<dbReference type="InterPro" id="IPR002641">
    <property type="entry name" value="PNPLA_dom"/>
</dbReference>
<keyword evidence="7" id="KW-1185">Reference proteome</keyword>
<dbReference type="PROSITE" id="PS51635">
    <property type="entry name" value="PNPLA"/>
    <property type="match status" value="1"/>
</dbReference>
<dbReference type="STRING" id="1453498.LG45_12845"/>
<name>A0A095TXQ5_9FLAO</name>
<protein>
    <submittedName>
        <fullName evidence="6">Patatin</fullName>
    </submittedName>
</protein>
<evidence type="ECO:0000256" key="2">
    <source>
        <dbReference type="ARBA" id="ARBA00022963"/>
    </source>
</evidence>
<dbReference type="Gene3D" id="3.40.1090.10">
    <property type="entry name" value="Cytosolic phospholipase A2 catalytic domain"/>
    <property type="match status" value="2"/>
</dbReference>
<accession>A0A095TXQ5</accession>
<reference evidence="6 7" key="1">
    <citation type="submission" date="2014-09" db="EMBL/GenBank/DDBJ databases">
        <title>Whole Genome Shotgun of Flavobacterium aquatile LMG 4008.</title>
        <authorList>
            <person name="Gale A.N."/>
            <person name="Pipes S.E."/>
            <person name="Newman J.D."/>
        </authorList>
    </citation>
    <scope>NUCLEOTIDE SEQUENCE [LARGE SCALE GENOMIC DNA]</scope>
    <source>
        <strain evidence="6 7">LMG 4008</strain>
    </source>
</reference>
<dbReference type="Gene3D" id="3.10.20.310">
    <property type="entry name" value="membrane protein fhac"/>
    <property type="match status" value="1"/>
</dbReference>
<comment type="caution">
    <text evidence="6">The sequence shown here is derived from an EMBL/GenBank/DDBJ whole genome shotgun (WGS) entry which is preliminary data.</text>
</comment>
<feature type="short sequence motif" description="GXGXXG" evidence="4">
    <location>
        <begin position="78"/>
        <end position="83"/>
    </location>
</feature>
<proteinExistence type="predicted"/>
<gene>
    <name evidence="6" type="ORF">LG45_12845</name>
</gene>
<feature type="active site" description="Nucleophile" evidence="4">
    <location>
        <position position="107"/>
    </location>
</feature>
<organism evidence="6 7">
    <name type="scientific">Flavobacterium aquatile LMG 4008 = ATCC 11947</name>
    <dbReference type="NCBI Taxonomy" id="1453498"/>
    <lineage>
        <taxon>Bacteria</taxon>
        <taxon>Pseudomonadati</taxon>
        <taxon>Bacteroidota</taxon>
        <taxon>Flavobacteriia</taxon>
        <taxon>Flavobacteriales</taxon>
        <taxon>Flavobacteriaceae</taxon>
        <taxon>Flavobacterium</taxon>
    </lineage>
</organism>
<evidence type="ECO:0000256" key="4">
    <source>
        <dbReference type="PROSITE-ProRule" id="PRU01161"/>
    </source>
</evidence>
<keyword evidence="2 4" id="KW-0442">Lipid degradation</keyword>
<dbReference type="InterPro" id="IPR016035">
    <property type="entry name" value="Acyl_Trfase/lysoPLipase"/>
</dbReference>
<dbReference type="InterPro" id="IPR050301">
    <property type="entry name" value="NTE"/>
</dbReference>
<dbReference type="EMBL" id="JRHH01000005">
    <property type="protein sequence ID" value="KGD67108.1"/>
    <property type="molecule type" value="Genomic_DNA"/>
</dbReference>
<keyword evidence="1 4" id="KW-0378">Hydrolase</keyword>
<dbReference type="GO" id="GO:0016042">
    <property type="term" value="P:lipid catabolic process"/>
    <property type="evidence" value="ECO:0007669"/>
    <property type="project" value="UniProtKB-UniRule"/>
</dbReference>